<dbReference type="Gene3D" id="1.10.10.2840">
    <property type="entry name" value="PucR C-terminal helix-turn-helix domain"/>
    <property type="match status" value="1"/>
</dbReference>
<dbReference type="InterPro" id="IPR051448">
    <property type="entry name" value="CdaR-like_regulators"/>
</dbReference>
<dbReference type="InterPro" id="IPR041522">
    <property type="entry name" value="CdaR_GGDEF"/>
</dbReference>
<proteinExistence type="inferred from homology"/>
<dbReference type="InterPro" id="IPR042070">
    <property type="entry name" value="PucR_C-HTH_sf"/>
</dbReference>
<dbReference type="AlphaFoldDB" id="A0A9W6SEM5"/>
<accession>A0A9W6SEM5</accession>
<dbReference type="InterPro" id="IPR029016">
    <property type="entry name" value="GAF-like_dom_sf"/>
</dbReference>
<evidence type="ECO:0000256" key="1">
    <source>
        <dbReference type="ARBA" id="ARBA00006754"/>
    </source>
</evidence>
<dbReference type="PANTHER" id="PTHR33744">
    <property type="entry name" value="CARBOHYDRATE DIACID REGULATOR"/>
    <property type="match status" value="1"/>
</dbReference>
<dbReference type="Pfam" id="PF17853">
    <property type="entry name" value="GGDEF_2"/>
    <property type="match status" value="1"/>
</dbReference>
<protein>
    <submittedName>
        <fullName evidence="3">Cyclic diguanylate phosphodiesterase</fullName>
    </submittedName>
</protein>
<evidence type="ECO:0000259" key="2">
    <source>
        <dbReference type="SMART" id="SM00065"/>
    </source>
</evidence>
<feature type="domain" description="GAF" evidence="2">
    <location>
        <begin position="78"/>
        <end position="229"/>
    </location>
</feature>
<dbReference type="SMART" id="SM00065">
    <property type="entry name" value="GAF"/>
    <property type="match status" value="1"/>
</dbReference>
<reference evidence="3" key="1">
    <citation type="submission" date="2023-03" db="EMBL/GenBank/DDBJ databases">
        <title>Actinoallomurus iriomotensis NBRC 103684.</title>
        <authorList>
            <person name="Ichikawa N."/>
            <person name="Sato H."/>
            <person name="Tonouchi N."/>
        </authorList>
    </citation>
    <scope>NUCLEOTIDE SEQUENCE</scope>
    <source>
        <strain evidence="3">NBRC 103684</strain>
    </source>
</reference>
<dbReference type="SUPFAM" id="SSF55781">
    <property type="entry name" value="GAF domain-like"/>
    <property type="match status" value="1"/>
</dbReference>
<dbReference type="RefSeq" id="WP_285584680.1">
    <property type="nucleotide sequence ID" value="NZ_BSTK01000029.1"/>
</dbReference>
<evidence type="ECO:0000313" key="3">
    <source>
        <dbReference type="EMBL" id="GLY92464.1"/>
    </source>
</evidence>
<organism evidence="3 4">
    <name type="scientific">Actinoallomurus iriomotensis</name>
    <dbReference type="NCBI Taxonomy" id="478107"/>
    <lineage>
        <taxon>Bacteria</taxon>
        <taxon>Bacillati</taxon>
        <taxon>Actinomycetota</taxon>
        <taxon>Actinomycetes</taxon>
        <taxon>Streptosporangiales</taxon>
        <taxon>Thermomonosporaceae</taxon>
        <taxon>Actinoallomurus</taxon>
    </lineage>
</organism>
<sequence length="621" mass="65749">MNTRIFFELLAREAPAVDFETPIAEARAAGASPADLAELEQAKTAALRVRALLARRARREVELSALFETASDLAGLRDLDAVLNAIVRRARQLLGADVAYMTLNDPSRGDTYMRVTDGSISRAFQTLRLPLGSGLGGLVAQTGAPYASSGYLTDERFRHTGSIDGGVTEEGLVGILGVPMRLGERVIGVLFAADRAERSYAQEEVALLCSLAAHAAVAIDNARLLQETRVTLEELSAASEAARVRGDAVERAARAHDRMTDLVVRGGGVEDVASVVTDILGGSLVVLDADGRRLAEVGRVDRVDEDLITRARTLGRTARRGDLRVIPIGAGAEVLGTLALHAAGDIADADERILERAALVMALLLLFRRNMTEVEGRVRGELLDDLVAGHVSDPDALDARARRLGVDLGADHVLVVARHGGRRERAAFWASSFSAAEHGLSTAYSGEVVLLLPGHRPEEAAARVAKELGAALGLPVTAGAAGPVDLPGGADAARREARRCADALLALGREGDGASADGLGFVGLLIGEGGDTGAFVERTLGPVIAYDERRGTALTLTMAIYFGTGGSLARTAERLHIHTNTVTQRLERIGRLIGADWQRADRALQIQLALHLHRLRGSLPP</sequence>
<dbReference type="EMBL" id="BSTK01000029">
    <property type="protein sequence ID" value="GLY92464.1"/>
    <property type="molecule type" value="Genomic_DNA"/>
</dbReference>
<dbReference type="Pfam" id="PF13556">
    <property type="entry name" value="HTH_30"/>
    <property type="match status" value="1"/>
</dbReference>
<dbReference type="InterPro" id="IPR025736">
    <property type="entry name" value="PucR_C-HTH_dom"/>
</dbReference>
<dbReference type="InterPro" id="IPR003018">
    <property type="entry name" value="GAF"/>
</dbReference>
<dbReference type="Pfam" id="PF13185">
    <property type="entry name" value="GAF_2"/>
    <property type="match status" value="1"/>
</dbReference>
<dbReference type="Gene3D" id="3.30.450.40">
    <property type="match status" value="1"/>
</dbReference>
<name>A0A9W6SEM5_9ACTN</name>
<dbReference type="PANTHER" id="PTHR33744:SF1">
    <property type="entry name" value="DNA-BINDING TRANSCRIPTIONAL ACTIVATOR ADER"/>
    <property type="match status" value="1"/>
</dbReference>
<comment type="similarity">
    <text evidence="1">Belongs to the CdaR family.</text>
</comment>
<evidence type="ECO:0000313" key="4">
    <source>
        <dbReference type="Proteomes" id="UP001165074"/>
    </source>
</evidence>
<gene>
    <name evidence="3" type="ORF">Airi02_103920</name>
</gene>
<dbReference type="Proteomes" id="UP001165074">
    <property type="component" value="Unassembled WGS sequence"/>
</dbReference>
<keyword evidence="4" id="KW-1185">Reference proteome</keyword>
<comment type="caution">
    <text evidence="3">The sequence shown here is derived from an EMBL/GenBank/DDBJ whole genome shotgun (WGS) entry which is preliminary data.</text>
</comment>